<evidence type="ECO:0000313" key="1">
    <source>
        <dbReference type="EMBL" id="CAJ0793594.1"/>
    </source>
</evidence>
<evidence type="ECO:0000313" key="2">
    <source>
        <dbReference type="Proteomes" id="UP001189616"/>
    </source>
</evidence>
<gene>
    <name evidence="1" type="ORF">LMG7141_02819</name>
</gene>
<organism evidence="1 2">
    <name type="scientific">Ralstonia condita</name>
    <dbReference type="NCBI Taxonomy" id="3058600"/>
    <lineage>
        <taxon>Bacteria</taxon>
        <taxon>Pseudomonadati</taxon>
        <taxon>Pseudomonadota</taxon>
        <taxon>Betaproteobacteria</taxon>
        <taxon>Burkholderiales</taxon>
        <taxon>Burkholderiaceae</taxon>
        <taxon>Ralstonia</taxon>
    </lineage>
</organism>
<accession>A0ABM9JGV6</accession>
<reference evidence="1 2" key="1">
    <citation type="submission" date="2023-07" db="EMBL/GenBank/DDBJ databases">
        <authorList>
            <person name="Peeters C."/>
        </authorList>
    </citation>
    <scope>NUCLEOTIDE SEQUENCE [LARGE SCALE GENOMIC DNA]</scope>
    <source>
        <strain evidence="1 2">LMG 7141</strain>
    </source>
</reference>
<comment type="caution">
    <text evidence="1">The sequence shown here is derived from an EMBL/GenBank/DDBJ whole genome shotgun (WGS) entry which is preliminary data.</text>
</comment>
<sequence length="278" mass="29966">MPVLTLGYRHCDRKRPSYIKNSEIEGIAVLARQQLVEAAADAIPLATLSAISGLKINGVVFDLFVGTGNVVHDECGNPVLGICEYDPGVPDTAMVSVSPVGVNASEELVLSTLGHELGHAIFDAPGWIVDASKGPGLFDEPSDAARRAYRTTTRDVEHLAKVTPVAEAAATPSLAIPGHTTKEEYFAELRANEFMGSLLVPRQRLNLAVEEMAAQHGVTIHRSPSLDPELPGTSLYLTADGDIECLQKAVAKRFGVNRRFIQVRMERYGLLKPGAKIF</sequence>
<evidence type="ECO:0008006" key="3">
    <source>
        <dbReference type="Google" id="ProtNLM"/>
    </source>
</evidence>
<dbReference type="RefSeq" id="WP_024973173.1">
    <property type="nucleotide sequence ID" value="NZ_CATYWO010000004.1"/>
</dbReference>
<dbReference type="Proteomes" id="UP001189616">
    <property type="component" value="Unassembled WGS sequence"/>
</dbReference>
<dbReference type="EMBL" id="CATYWO010000004">
    <property type="protein sequence ID" value="CAJ0793594.1"/>
    <property type="molecule type" value="Genomic_DNA"/>
</dbReference>
<proteinExistence type="predicted"/>
<protein>
    <recommendedName>
        <fullName evidence="3">IrrE N-terminal-like domain-containing protein</fullName>
    </recommendedName>
</protein>
<keyword evidence="2" id="KW-1185">Reference proteome</keyword>
<name>A0ABM9JGV6_9RALS</name>